<dbReference type="EMBL" id="JAUSVU010000025">
    <property type="protein sequence ID" value="MDQ0536327.1"/>
    <property type="molecule type" value="Genomic_DNA"/>
</dbReference>
<proteinExistence type="predicted"/>
<dbReference type="Proteomes" id="UP001244552">
    <property type="component" value="Unassembled WGS sequence"/>
</dbReference>
<feature type="region of interest" description="Disordered" evidence="1">
    <location>
        <begin position="86"/>
        <end position="105"/>
    </location>
</feature>
<evidence type="ECO:0000256" key="1">
    <source>
        <dbReference type="SAM" id="MobiDB-lite"/>
    </source>
</evidence>
<accession>A0ABU0MS91</accession>
<name>A0ABU0MS91_9PROT</name>
<organism evidence="2 3">
    <name type="scientific">Azospirillum picis</name>
    <dbReference type="NCBI Taxonomy" id="488438"/>
    <lineage>
        <taxon>Bacteria</taxon>
        <taxon>Pseudomonadati</taxon>
        <taxon>Pseudomonadota</taxon>
        <taxon>Alphaproteobacteria</taxon>
        <taxon>Rhodospirillales</taxon>
        <taxon>Azospirillaceae</taxon>
        <taxon>Azospirillum</taxon>
    </lineage>
</organism>
<protein>
    <submittedName>
        <fullName evidence="2">Uncharacterized protein</fullName>
    </submittedName>
</protein>
<feature type="region of interest" description="Disordered" evidence="1">
    <location>
        <begin position="1"/>
        <end position="35"/>
    </location>
</feature>
<keyword evidence="3" id="KW-1185">Reference proteome</keyword>
<reference evidence="2 3" key="1">
    <citation type="submission" date="2023-07" db="EMBL/GenBank/DDBJ databases">
        <title>Genomic Encyclopedia of Type Strains, Phase IV (KMG-IV): sequencing the most valuable type-strain genomes for metagenomic binning, comparative biology and taxonomic classification.</title>
        <authorList>
            <person name="Goeker M."/>
        </authorList>
    </citation>
    <scope>NUCLEOTIDE SEQUENCE [LARGE SCALE GENOMIC DNA]</scope>
    <source>
        <strain evidence="2 3">DSM 19922</strain>
    </source>
</reference>
<evidence type="ECO:0000313" key="2">
    <source>
        <dbReference type="EMBL" id="MDQ0536327.1"/>
    </source>
</evidence>
<comment type="caution">
    <text evidence="2">The sequence shown here is derived from an EMBL/GenBank/DDBJ whole genome shotgun (WGS) entry which is preliminary data.</text>
</comment>
<gene>
    <name evidence="2" type="ORF">QO018_005223</name>
</gene>
<sequence length="113" mass="12104">MPPMILPSKTMMSRSPRGLLPGGRQTVRHGGLPRISPSTGPFRGFRCMAAIINEAAGLYHCLSLGLHGAGLIPAAWSRGVRHRRHRLQNDRPRGFGQPTSATGSALAETIDAL</sequence>
<dbReference type="RefSeq" id="WP_307354547.1">
    <property type="nucleotide sequence ID" value="NZ_JAUSVU010000025.1"/>
</dbReference>
<evidence type="ECO:0000313" key="3">
    <source>
        <dbReference type="Proteomes" id="UP001244552"/>
    </source>
</evidence>